<evidence type="ECO:0000256" key="1">
    <source>
        <dbReference type="SAM" id="MobiDB-lite"/>
    </source>
</evidence>
<comment type="caution">
    <text evidence="2">The sequence shown here is derived from an EMBL/GenBank/DDBJ whole genome shotgun (WGS) entry which is preliminary data.</text>
</comment>
<proteinExistence type="predicted"/>
<feature type="compositionally biased region" description="Polar residues" evidence="1">
    <location>
        <begin position="555"/>
        <end position="566"/>
    </location>
</feature>
<feature type="region of interest" description="Disordered" evidence="1">
    <location>
        <begin position="666"/>
        <end position="687"/>
    </location>
</feature>
<accession>A0ABQ9YEK6</accession>
<dbReference type="EMBL" id="JARBJD010000012">
    <property type="protein sequence ID" value="KAK2962120.1"/>
    <property type="molecule type" value="Genomic_DNA"/>
</dbReference>
<feature type="region of interest" description="Disordered" evidence="1">
    <location>
        <begin position="1911"/>
        <end position="1936"/>
    </location>
</feature>
<feature type="compositionally biased region" description="Polar residues" evidence="1">
    <location>
        <begin position="488"/>
        <end position="518"/>
    </location>
</feature>
<sequence>MTESTIPPKFSPRHIDPLNKPPSQTYSNQDFYLLESLSFPTAITSLVVGRFLNQNMDCVIIAKHSIISIFVYDVAQDNYTFYDHRDIYKPIASLCLSPQPHSLDCLFILTTGGEWLLVQWNDGRFLSLAAGSLTDALKETFNIDHPRTFSVSTSFTWLTNEVQSSRESPLFYSVVRPNSANPHPSSNQSPLVPKISVRLICIVDESIEVGISFDGLPAAYIQALKDKTPQTLMVLYKNLGLSDDIQFVMKCGLEEQWKLDNLPVLNERGVVERSVHLPPPPKVILAESTTFVFTETPDTHPNPINSSQTKPSISLQNVVNRIRHFTLTSSMNFPSFPNYPPPIVATQPVHPPYLHSLSQQACLESLQSSSPFYPAPLHCCTALVLCDTPHSVSCLSILYNFTQRSKSLDMFALCSLHPSSSRILPAMNIDNLYSTLSGSTTRQMKKISSHRSFAKELLSRPQFRHAPTASAQSTQTIGFHRLDESESTQDTGSPHPTNETRPRHTTSSPLRQHETQPLTPEEDDTDTDAATFDSRSTSPSHIHCPESPDSEAEETTPNHLNFTHSSSPLSAVHRINRPEHPYVRLRNTKQPIFLAFTESHHRMPTGAYTHYSVTESSSSMSFIPFAIFSCVSITVFFDTLLCIVFPLVPSLVDLPTCVLFTQSFSNSSKKDHAPPTTPVSRHKSKRHQNLRKVMPTYLFIGGGSHLLCITKGKVQRMFFPNRFISNLTVLNGLRWIFPKPSKQVQGHAPGIRHTDPPELVKGSSMVFISSIHYSPMIVNLETGVFRDVPFDEDITLNPTTFRRAIGMPFPDNRTFPVNDTILLTAGQDGSGSFQKLNYGFRLISLARGYFFERIPRLFVTRLFTGALHHSLILARDVNSRMTKHRSIFFAISPTSVDPIDATPLGLDTRTPTLALKEVHGGLGQVTTAGCRVLSTIVYSTPNPDALHPKQILTPIVPSKSTMLDWVVPRVFTKNDDAFVPSDHRLQLEYAAISGNSIIASSGQVVFSLYWSPSRIRPAAPNSPRGQLPAILSHSSTLRFPSKVVVIESALICEECFVMIGTADPPCIFMIRPELVESLYKQPKHSQQWRQADLKPLNRFVRKHVSKPNLDIQIQPMERFLELNDGEGLYVFNHRDPSILMTRLFDIDLTSVPVCPRLLTMARGMRGIKANPFHTHRTQQQIEAEFAKISHFPYAENMPLYAYSEHECAMLMVSTQDGCLHTAIFPLHSLLLVPPTLSSLKLEQYPSYVPIYPLYPFLPEITSVQFGKKPLEIIDDGICIYLVGDNSFACDWDNNLATLQTSVLHWDGGLSQFLPMNVSDDSLSLAYRGEREHFFNYALGVPDPTPDAPPQQNSPSHVWIGNLDHQLTFGTIDSRPSMNPLSHSVPPPLSLAAVPELGCVAMLIQELKKPKPKLVDDGLSSSIAPSSPALHPIFKFNQSPDTHSASSSMSVYLPFREAVETATHMASEGITDFPVPSSDLISPGSMPIVDSKGVPFTDLAKLASRSKHEPYRYGSTHISTMTNEFTNRELCYSDSTGFCETCSRSCQDGDVGGEYVYKVLLYDITGTTTQVGQIELNTIPLTPTAVNNPTSALYTFTQVTSFTAQHPRLLSLINERERDLVTTVKDPKKKLSPIPPNSPLTNPGVLWSEYQVPLIAVAGAPHTAHSSETVDGQSDVFIFALEREQLTPMDVITNNTAISIPDPTGLGIENDGFRVLNIRAIPVKRIRLAGPIQNVVGQPSLLFILNGKNLFTIGFRVMDGKDEREEGELESCSCQLDRTTSETHCSILHINPKSNETQTTSPNSLICTGTIESRVLSLFTTVSNITNIAIIPLHPPTGVPHIPNFRPTDLEAWQSSVYTQLPPSLYRFVRYRLSLVHSPCGVAVIDLSLPDDYPITPTRDAFIPLNCRLQERTPTPQTPIEPPGLKPAPSKPPPPRLTVPPQRDLVELENFISTKQLTPNEPLPGIEIATHTISAIKAEILTHILESSIVEHTIFLEQSALCVIVDGNVSIYSLISNDLCRLTKPTKNTHSLVLSFTLTLSTPVFQVIPASSKTAIATNRLKLHLISALQNVVNQVKSKGNNIHSLSPSALLPSSRTPIDPDMYNTLLTFADQVKSVVMDLNWTSELRRPTVFPCFLLSHSGALHRLIPIRLTDIPDAAITLRTYALSMPPFSFGAFWIHHQRNLFSSFDNRESAAWDQYFASLVQQNHSQQDKNDQQMVQMNSPPLGLGAMAAMGGNRGLWSGNLMSSESDNLLSPLGTAGGSSTTSFVPSLTPISLALPPSSPSLPPTQGSSQQLPPIQPLFPDFGVGRYFDLTVLQGLSPLPVNFSLLPSSLRIITPDTMKRAHDTIVSIVRYRLKARYSHQQFELESSRGSSENISLPSNPTRPVIHSNALYHSPFRPLLSAQDDRDWGQPHASEDRTHSSHHTPNPIQSTPLPTPTQTLPVHSFGP</sequence>
<feature type="compositionally biased region" description="Basic and acidic residues" evidence="1">
    <location>
        <begin position="2406"/>
        <end position="2422"/>
    </location>
</feature>
<feature type="region of interest" description="Disordered" evidence="1">
    <location>
        <begin position="1"/>
        <end position="21"/>
    </location>
</feature>
<feature type="compositionally biased region" description="Pro residues" evidence="1">
    <location>
        <begin position="1915"/>
        <end position="1936"/>
    </location>
</feature>
<feature type="region of interest" description="Disordered" evidence="1">
    <location>
        <begin position="2405"/>
        <end position="2450"/>
    </location>
</feature>
<evidence type="ECO:0000313" key="2">
    <source>
        <dbReference type="EMBL" id="KAK2962120.1"/>
    </source>
</evidence>
<organism evidence="2 3">
    <name type="scientific">Blattamonas nauphoetae</name>
    <dbReference type="NCBI Taxonomy" id="2049346"/>
    <lineage>
        <taxon>Eukaryota</taxon>
        <taxon>Metamonada</taxon>
        <taxon>Preaxostyla</taxon>
        <taxon>Oxymonadida</taxon>
        <taxon>Blattamonas</taxon>
    </lineage>
</organism>
<protein>
    <recommendedName>
        <fullName evidence="4">Cleavage/polyadenylation specificity factor A subunit C-terminal domain-containing protein</fullName>
    </recommendedName>
</protein>
<dbReference type="Proteomes" id="UP001281761">
    <property type="component" value="Unassembled WGS sequence"/>
</dbReference>
<keyword evidence="3" id="KW-1185">Reference proteome</keyword>
<reference evidence="2 3" key="1">
    <citation type="journal article" date="2022" name="bioRxiv">
        <title>Genomics of Preaxostyla Flagellates Illuminates Evolutionary Transitions and the Path Towards Mitochondrial Loss.</title>
        <authorList>
            <person name="Novak L.V.F."/>
            <person name="Treitli S.C."/>
            <person name="Pyrih J."/>
            <person name="Halakuc P."/>
            <person name="Pipaliya S.V."/>
            <person name="Vacek V."/>
            <person name="Brzon O."/>
            <person name="Soukal P."/>
            <person name="Eme L."/>
            <person name="Dacks J.B."/>
            <person name="Karnkowska A."/>
            <person name="Elias M."/>
            <person name="Hampl V."/>
        </authorList>
    </citation>
    <scope>NUCLEOTIDE SEQUENCE [LARGE SCALE GENOMIC DNA]</scope>
    <source>
        <strain evidence="2">NAU3</strain>
        <tissue evidence="2">Gut</tissue>
    </source>
</reference>
<feature type="compositionally biased region" description="Low complexity" evidence="1">
    <location>
        <begin position="528"/>
        <end position="538"/>
    </location>
</feature>
<dbReference type="Gene3D" id="2.130.10.10">
    <property type="entry name" value="YVTN repeat-like/Quinoprotein amine dehydrogenase"/>
    <property type="match status" value="1"/>
</dbReference>
<evidence type="ECO:0008006" key="4">
    <source>
        <dbReference type="Google" id="ProtNLM"/>
    </source>
</evidence>
<feature type="region of interest" description="Disordered" evidence="1">
    <location>
        <begin position="484"/>
        <end position="566"/>
    </location>
</feature>
<name>A0ABQ9YEK6_9EUKA</name>
<gene>
    <name evidence="2" type="ORF">BLNAU_2780</name>
</gene>
<dbReference type="InterPro" id="IPR015943">
    <property type="entry name" value="WD40/YVTN_repeat-like_dom_sf"/>
</dbReference>
<evidence type="ECO:0000313" key="3">
    <source>
        <dbReference type="Proteomes" id="UP001281761"/>
    </source>
</evidence>